<evidence type="ECO:0000313" key="5">
    <source>
        <dbReference type="Proteomes" id="UP001472866"/>
    </source>
</evidence>
<dbReference type="SMART" id="SM00822">
    <property type="entry name" value="PKS_KR"/>
    <property type="match status" value="1"/>
</dbReference>
<comment type="similarity">
    <text evidence="1">Belongs to the short-chain dehydrogenases/reductases (SDR) family.</text>
</comment>
<protein>
    <submittedName>
        <fullName evidence="4">Enoyl-(Acyl carrier protein) reductase</fullName>
    </submittedName>
</protein>
<reference evidence="4 5" key="1">
    <citation type="submission" date="2024-03" db="EMBL/GenBank/DDBJ databases">
        <title>Complete genome sequence of the green alga Chloropicon roscoffensis RCC1871.</title>
        <authorList>
            <person name="Lemieux C."/>
            <person name="Pombert J.-F."/>
            <person name="Otis C."/>
            <person name="Turmel M."/>
        </authorList>
    </citation>
    <scope>NUCLEOTIDE SEQUENCE [LARGE SCALE GENOMIC DNA]</scope>
    <source>
        <strain evidence="4 5">RCC1871</strain>
    </source>
</reference>
<dbReference type="GO" id="GO:0048038">
    <property type="term" value="F:quinone binding"/>
    <property type="evidence" value="ECO:0007669"/>
    <property type="project" value="TreeGrafter"/>
</dbReference>
<name>A0AAX4P0R5_9CHLO</name>
<accession>A0AAX4P0R5</accession>
<gene>
    <name evidence="4" type="ORF">HKI87_02g14050</name>
</gene>
<feature type="domain" description="Ketoreductase" evidence="3">
    <location>
        <begin position="8"/>
        <end position="153"/>
    </location>
</feature>
<evidence type="ECO:0000256" key="2">
    <source>
        <dbReference type="ARBA" id="ARBA00023002"/>
    </source>
</evidence>
<dbReference type="InterPro" id="IPR036291">
    <property type="entry name" value="NAD(P)-bd_dom_sf"/>
</dbReference>
<dbReference type="Proteomes" id="UP001472866">
    <property type="component" value="Chromosome 02"/>
</dbReference>
<evidence type="ECO:0000259" key="3">
    <source>
        <dbReference type="SMART" id="SM00822"/>
    </source>
</evidence>
<dbReference type="PROSITE" id="PS00061">
    <property type="entry name" value="ADH_SHORT"/>
    <property type="match status" value="1"/>
</dbReference>
<dbReference type="GO" id="GO:0016616">
    <property type="term" value="F:oxidoreductase activity, acting on the CH-OH group of donors, NAD or NADP as acceptor"/>
    <property type="evidence" value="ECO:0007669"/>
    <property type="project" value="TreeGrafter"/>
</dbReference>
<dbReference type="PANTHER" id="PTHR42760">
    <property type="entry name" value="SHORT-CHAIN DEHYDROGENASES/REDUCTASES FAMILY MEMBER"/>
    <property type="match status" value="1"/>
</dbReference>
<dbReference type="NCBIfam" id="NF005559">
    <property type="entry name" value="PRK07231.1"/>
    <property type="match status" value="1"/>
</dbReference>
<proteinExistence type="inferred from homology"/>
<dbReference type="InterPro" id="IPR002347">
    <property type="entry name" value="SDR_fam"/>
</dbReference>
<evidence type="ECO:0000313" key="4">
    <source>
        <dbReference type="EMBL" id="WZN59877.1"/>
    </source>
</evidence>
<evidence type="ECO:0000256" key="1">
    <source>
        <dbReference type="ARBA" id="ARBA00006484"/>
    </source>
</evidence>
<organism evidence="4 5">
    <name type="scientific">Chloropicon roscoffensis</name>
    <dbReference type="NCBI Taxonomy" id="1461544"/>
    <lineage>
        <taxon>Eukaryota</taxon>
        <taxon>Viridiplantae</taxon>
        <taxon>Chlorophyta</taxon>
        <taxon>Chloropicophyceae</taxon>
        <taxon>Chloropicales</taxon>
        <taxon>Chloropicaceae</taxon>
        <taxon>Chloropicon</taxon>
    </lineage>
</organism>
<dbReference type="InterPro" id="IPR057326">
    <property type="entry name" value="KR_dom"/>
</dbReference>
<keyword evidence="2" id="KW-0560">Oxidoreductase</keyword>
<dbReference type="PRINTS" id="PR00080">
    <property type="entry name" value="SDRFAMILY"/>
</dbReference>
<dbReference type="PANTHER" id="PTHR42760:SF133">
    <property type="entry name" value="3-OXOACYL-[ACYL-CARRIER-PROTEIN] REDUCTASE"/>
    <property type="match status" value="1"/>
</dbReference>
<dbReference type="PRINTS" id="PR00081">
    <property type="entry name" value="GDHRDH"/>
</dbReference>
<dbReference type="SUPFAM" id="SSF51735">
    <property type="entry name" value="NAD(P)-binding Rossmann-fold domains"/>
    <property type="match status" value="1"/>
</dbReference>
<keyword evidence="5" id="KW-1185">Reference proteome</keyword>
<dbReference type="AlphaFoldDB" id="A0AAX4P0R5"/>
<dbReference type="GO" id="GO:0006633">
    <property type="term" value="P:fatty acid biosynthetic process"/>
    <property type="evidence" value="ECO:0007669"/>
    <property type="project" value="TreeGrafter"/>
</dbReference>
<sequence>MAKLLQGKVALVTGAGRGIGLACARALGQSGAKVCIAEIDPELGESAEKKLKEEGIEAVFTRTDVGSKESVEAAVKKAAEDLGGLDICISNAAILRVGNFLDLTEEDFDAVLRVNLKGVFLTGQAAARQMVEQNKAQPGRGGSIINMSSVNGVMAIPSITAYNTAKGGVNNLTRNMALSLASENIRVNGIGPGSIKTELLESLDKDSLSRILCRTPMGRLGQPKEIGDIAVFLASEMSSYISGQILYADGGRLALNYTCPVPGE</sequence>
<dbReference type="FunFam" id="3.40.50.720:FF:000084">
    <property type="entry name" value="Short-chain dehydrogenase reductase"/>
    <property type="match status" value="1"/>
</dbReference>
<dbReference type="Gene3D" id="3.40.50.720">
    <property type="entry name" value="NAD(P)-binding Rossmann-like Domain"/>
    <property type="match status" value="1"/>
</dbReference>
<dbReference type="Pfam" id="PF13561">
    <property type="entry name" value="adh_short_C2"/>
    <property type="match status" value="1"/>
</dbReference>
<dbReference type="EMBL" id="CP151502">
    <property type="protein sequence ID" value="WZN59877.1"/>
    <property type="molecule type" value="Genomic_DNA"/>
</dbReference>
<dbReference type="InterPro" id="IPR020904">
    <property type="entry name" value="Sc_DH/Rdtase_CS"/>
</dbReference>